<accession>A0AAU8MPH6</accession>
<proteinExistence type="predicted"/>
<protein>
    <submittedName>
        <fullName evidence="2">Uncharacterized protein</fullName>
    </submittedName>
</protein>
<dbReference type="EMBL" id="JBANDL010000002">
    <property type="protein sequence ID" value="MEI2455490.1"/>
    <property type="molecule type" value="Genomic_DNA"/>
</dbReference>
<evidence type="ECO:0000313" key="2">
    <source>
        <dbReference type="EMBL" id="XCO74406.1"/>
    </source>
</evidence>
<keyword evidence="3" id="KW-1185">Reference proteome</keyword>
<evidence type="ECO:0000313" key="3">
    <source>
        <dbReference type="Proteomes" id="UP001387215"/>
    </source>
</evidence>
<name>A0AAU8MPH6_9GAMM</name>
<evidence type="ECO:0000313" key="1">
    <source>
        <dbReference type="EMBL" id="MEI2455490.1"/>
    </source>
</evidence>
<dbReference type="EMBL" id="CP159925">
    <property type="protein sequence ID" value="XCO74406.1"/>
    <property type="molecule type" value="Genomic_DNA"/>
</dbReference>
<sequence length="177" mass="19931">MSTSAASSSAASAAAGTSAEWPLRFQRHRFGAYCFDTWGCQIVYNGFPHGRSEPETLSPSAASYGDDLRQRMKGGHLDIRNFPGPAEVRWRSKDKTEHEARIDIAEIFRDQLVRHEVAREDIAEGASIGEPEIILEVDDRTINVYSRCFIPLKRPMDPGNPHSDYRADLIKVFSRSY</sequence>
<reference evidence="1 3" key="1">
    <citation type="submission" date="2024-02" db="EMBL/GenBank/DDBJ databases">
        <title>Lysobacter Genome Sequencing and Mining.</title>
        <authorList>
            <person name="Bierman J."/>
            <person name="Walker M.C."/>
        </authorList>
    </citation>
    <scope>NUCLEOTIDE SEQUENCE [LARGE SCALE GENOMIC DNA]</scope>
    <source>
        <strain evidence="1 3">PB6250</strain>
    </source>
</reference>
<dbReference type="Proteomes" id="UP001387215">
    <property type="component" value="Unassembled WGS sequence"/>
</dbReference>
<organism evidence="2">
    <name type="scientific">Lysobacter firmicutimachus</name>
    <dbReference type="NCBI Taxonomy" id="1792846"/>
    <lineage>
        <taxon>Bacteria</taxon>
        <taxon>Pseudomonadati</taxon>
        <taxon>Pseudomonadota</taxon>
        <taxon>Gammaproteobacteria</taxon>
        <taxon>Lysobacterales</taxon>
        <taxon>Lysobacteraceae</taxon>
        <taxon>Lysobacter</taxon>
    </lineage>
</organism>
<dbReference type="AlphaFoldDB" id="A0AAU8MPH6"/>
<dbReference type="RefSeq" id="WP_064747855.1">
    <property type="nucleotide sequence ID" value="NZ_CP159925.1"/>
</dbReference>
<reference evidence="2" key="2">
    <citation type="submission" date="2024-06" db="EMBL/GenBank/DDBJ databases">
        <authorList>
            <person name="Li S."/>
        </authorList>
    </citation>
    <scope>NUCLEOTIDE SEQUENCE</scope>
    <source>
        <strain evidence="2">SR10</strain>
    </source>
</reference>
<gene>
    <name evidence="2" type="ORF">ABU614_18790</name>
    <name evidence="1" type="ORF">V2J18_12435</name>
</gene>